<dbReference type="AlphaFoldDB" id="A0AAW4FPS9"/>
<proteinExistence type="predicted"/>
<dbReference type="RefSeq" id="WP_025427300.1">
    <property type="nucleotide sequence ID" value="NZ_CP083370.1"/>
</dbReference>
<evidence type="ECO:0000313" key="3">
    <source>
        <dbReference type="Proteomes" id="UP000744980"/>
    </source>
</evidence>
<reference evidence="2 3" key="1">
    <citation type="submission" date="2020-01" db="EMBL/GenBank/DDBJ databases">
        <title>Draft genome assembly of Ensifer adhaerens T173.</title>
        <authorList>
            <person name="Craig J.E."/>
            <person name="Stinchcombe J.R."/>
        </authorList>
    </citation>
    <scope>NUCLEOTIDE SEQUENCE [LARGE SCALE GENOMIC DNA]</scope>
    <source>
        <strain evidence="2 3">T173</strain>
    </source>
</reference>
<keyword evidence="3" id="KW-1185">Reference proteome</keyword>
<feature type="region of interest" description="Disordered" evidence="1">
    <location>
        <begin position="56"/>
        <end position="82"/>
    </location>
</feature>
<comment type="caution">
    <text evidence="2">The sequence shown here is derived from an EMBL/GenBank/DDBJ whole genome shotgun (WGS) entry which is preliminary data.</text>
</comment>
<gene>
    <name evidence="2" type="ORF">GFB56_21465</name>
</gene>
<organism evidence="2 3">
    <name type="scientific">Ensifer canadensis</name>
    <dbReference type="NCBI Taxonomy" id="555315"/>
    <lineage>
        <taxon>Bacteria</taxon>
        <taxon>Pseudomonadati</taxon>
        <taxon>Pseudomonadota</taxon>
        <taxon>Alphaproteobacteria</taxon>
        <taxon>Hyphomicrobiales</taxon>
        <taxon>Rhizobiaceae</taxon>
        <taxon>Sinorhizobium/Ensifer group</taxon>
        <taxon>Ensifer</taxon>
    </lineage>
</organism>
<dbReference type="Proteomes" id="UP000744980">
    <property type="component" value="Unassembled WGS sequence"/>
</dbReference>
<evidence type="ECO:0000256" key="1">
    <source>
        <dbReference type="SAM" id="MobiDB-lite"/>
    </source>
</evidence>
<name>A0AAW4FPS9_9HYPH</name>
<evidence type="ECO:0000313" key="2">
    <source>
        <dbReference type="EMBL" id="MBM3093342.1"/>
    </source>
</evidence>
<sequence>MIKMLSLTLDSRFAVAVGHSLPVNFARYVAGWKQGLRPPTQRRSFHRFKRAIHGRKRLRPANGPKIGAAIDADTRSPRFSRF</sequence>
<accession>A0AAW4FPS9</accession>
<dbReference type="EMBL" id="WXFA01000015">
    <property type="protein sequence ID" value="MBM3093342.1"/>
    <property type="molecule type" value="Genomic_DNA"/>
</dbReference>
<protein>
    <submittedName>
        <fullName evidence="2">Uncharacterized protein</fullName>
    </submittedName>
</protein>